<evidence type="ECO:0000313" key="4">
    <source>
        <dbReference type="EMBL" id="MCP2165331.1"/>
    </source>
</evidence>
<organism evidence="4 5">
    <name type="scientific">Goodfellowiella coeruleoviolacea</name>
    <dbReference type="NCBI Taxonomy" id="334858"/>
    <lineage>
        <taxon>Bacteria</taxon>
        <taxon>Bacillati</taxon>
        <taxon>Actinomycetota</taxon>
        <taxon>Actinomycetes</taxon>
        <taxon>Pseudonocardiales</taxon>
        <taxon>Pseudonocardiaceae</taxon>
        <taxon>Goodfellowiella</taxon>
    </lineage>
</organism>
<sequence>MTRVTVRDLSRNTAEVLERVSGGERIEVTRNGKPVAILSPPNPVDVVMSGLVKAGVMPSDWRDEQADLHQWLRDNPPGADQDGADPSAPAVPPVPSVPSPAAPADGRPLSEVLIDMRAEERT</sequence>
<evidence type="ECO:0000256" key="3">
    <source>
        <dbReference type="SAM" id="MobiDB-lite"/>
    </source>
</evidence>
<dbReference type="AlphaFoldDB" id="A0AAE3GBS6"/>
<dbReference type="SUPFAM" id="SSF143120">
    <property type="entry name" value="YefM-like"/>
    <property type="match status" value="1"/>
</dbReference>
<proteinExistence type="inferred from homology"/>
<evidence type="ECO:0000313" key="5">
    <source>
        <dbReference type="Proteomes" id="UP001206128"/>
    </source>
</evidence>
<gene>
    <name evidence="4" type="ORF">LX83_002180</name>
</gene>
<dbReference type="NCBIfam" id="TIGR01552">
    <property type="entry name" value="phd_fam"/>
    <property type="match status" value="1"/>
</dbReference>
<evidence type="ECO:0000256" key="1">
    <source>
        <dbReference type="ARBA" id="ARBA00009981"/>
    </source>
</evidence>
<dbReference type="Proteomes" id="UP001206128">
    <property type="component" value="Unassembled WGS sequence"/>
</dbReference>
<comment type="caution">
    <text evidence="4">The sequence shown here is derived from an EMBL/GenBank/DDBJ whole genome shotgun (WGS) entry which is preliminary data.</text>
</comment>
<keyword evidence="5" id="KW-1185">Reference proteome</keyword>
<dbReference type="Gene3D" id="3.40.1620.10">
    <property type="entry name" value="YefM-like domain"/>
    <property type="match status" value="1"/>
</dbReference>
<dbReference type="InterPro" id="IPR036165">
    <property type="entry name" value="YefM-like_sf"/>
</dbReference>
<reference evidence="4" key="1">
    <citation type="submission" date="2022-06" db="EMBL/GenBank/DDBJ databases">
        <title>Genomic Encyclopedia of Archaeal and Bacterial Type Strains, Phase II (KMG-II): from individual species to whole genera.</title>
        <authorList>
            <person name="Goeker M."/>
        </authorList>
    </citation>
    <scope>NUCLEOTIDE SEQUENCE</scope>
    <source>
        <strain evidence="4">DSM 43935</strain>
    </source>
</reference>
<dbReference type="Pfam" id="PF02604">
    <property type="entry name" value="PhdYeFM_antitox"/>
    <property type="match status" value="1"/>
</dbReference>
<feature type="compositionally biased region" description="Pro residues" evidence="3">
    <location>
        <begin position="89"/>
        <end position="101"/>
    </location>
</feature>
<accession>A0AAE3GBS6</accession>
<name>A0AAE3GBS6_9PSEU</name>
<dbReference type="InterPro" id="IPR006442">
    <property type="entry name" value="Antitoxin_Phd/YefM"/>
</dbReference>
<comment type="function">
    <text evidence="2">Antitoxin component of a type II toxin-antitoxin (TA) system.</text>
</comment>
<evidence type="ECO:0000256" key="2">
    <source>
        <dbReference type="RuleBase" id="RU362080"/>
    </source>
</evidence>
<feature type="region of interest" description="Disordered" evidence="3">
    <location>
        <begin position="70"/>
        <end position="122"/>
    </location>
</feature>
<dbReference type="EMBL" id="JAMTCK010000004">
    <property type="protein sequence ID" value="MCP2165331.1"/>
    <property type="molecule type" value="Genomic_DNA"/>
</dbReference>
<comment type="similarity">
    <text evidence="1 2">Belongs to the phD/YefM antitoxin family.</text>
</comment>
<protein>
    <recommendedName>
        <fullName evidence="2">Antitoxin</fullName>
    </recommendedName>
</protein>